<feature type="domain" description="Mycothiol-dependent maleylpyruvate isomerase metal-binding" evidence="4">
    <location>
        <begin position="201"/>
        <end position="350"/>
    </location>
</feature>
<evidence type="ECO:0000259" key="5">
    <source>
        <dbReference type="Pfam" id="PF13490"/>
    </source>
</evidence>
<dbReference type="Gene3D" id="1.10.10.1320">
    <property type="entry name" value="Anti-sigma factor, zinc-finger domain"/>
    <property type="match status" value="1"/>
</dbReference>
<dbReference type="InterPro" id="IPR034660">
    <property type="entry name" value="DinB/YfiT-like"/>
</dbReference>
<keyword evidence="2" id="KW-0804">Transcription</keyword>
<keyword evidence="1" id="KW-0805">Transcription regulation</keyword>
<comment type="caution">
    <text evidence="6">The sequence shown here is derived from an EMBL/GenBank/DDBJ whole genome shotgun (WGS) entry which is preliminary data.</text>
</comment>
<evidence type="ECO:0000256" key="2">
    <source>
        <dbReference type="ARBA" id="ARBA00023163"/>
    </source>
</evidence>
<dbReference type="InterPro" id="IPR027383">
    <property type="entry name" value="Znf_put"/>
</dbReference>
<dbReference type="InterPro" id="IPR024344">
    <property type="entry name" value="MDMPI_metal-binding"/>
</dbReference>
<dbReference type="EMBL" id="BMRP01000054">
    <property type="protein sequence ID" value="GGU96949.1"/>
    <property type="molecule type" value="Genomic_DNA"/>
</dbReference>
<gene>
    <name evidence="6" type="ORF">GCM10010211_75380</name>
</gene>
<evidence type="ECO:0000313" key="6">
    <source>
        <dbReference type="EMBL" id="GGU96949.1"/>
    </source>
</evidence>
<feature type="compositionally biased region" description="Basic and acidic residues" evidence="3">
    <location>
        <begin position="72"/>
        <end position="85"/>
    </location>
</feature>
<reference evidence="7" key="1">
    <citation type="journal article" date="2019" name="Int. J. Syst. Evol. Microbiol.">
        <title>The Global Catalogue of Microorganisms (GCM) 10K type strain sequencing project: providing services to taxonomists for standard genome sequencing and annotation.</title>
        <authorList>
            <consortium name="The Broad Institute Genomics Platform"/>
            <consortium name="The Broad Institute Genome Sequencing Center for Infectious Disease"/>
            <person name="Wu L."/>
            <person name="Ma J."/>
        </authorList>
    </citation>
    <scope>NUCLEOTIDE SEQUENCE [LARGE SCALE GENOMIC DNA]</scope>
    <source>
        <strain evidence="7">JCM 3399</strain>
    </source>
</reference>
<proteinExistence type="predicted"/>
<feature type="region of interest" description="Disordered" evidence="3">
    <location>
        <begin position="1"/>
        <end position="116"/>
    </location>
</feature>
<feature type="domain" description="Putative zinc-finger" evidence="5">
    <location>
        <begin position="121"/>
        <end position="150"/>
    </location>
</feature>
<dbReference type="InterPro" id="IPR041916">
    <property type="entry name" value="Anti_sigma_zinc_sf"/>
</dbReference>
<dbReference type="Proteomes" id="UP000654471">
    <property type="component" value="Unassembled WGS sequence"/>
</dbReference>
<dbReference type="SUPFAM" id="SSF109854">
    <property type="entry name" value="DinB/YfiT-like putative metalloenzymes"/>
    <property type="match status" value="1"/>
</dbReference>
<dbReference type="Pfam" id="PF11716">
    <property type="entry name" value="MDMPI_N"/>
    <property type="match status" value="1"/>
</dbReference>
<evidence type="ECO:0000313" key="7">
    <source>
        <dbReference type="Proteomes" id="UP000654471"/>
    </source>
</evidence>
<feature type="compositionally biased region" description="Basic and acidic residues" evidence="3">
    <location>
        <begin position="7"/>
        <end position="21"/>
    </location>
</feature>
<accession>A0ABQ2VPV0</accession>
<name>A0ABQ2VPV0_9ACTN</name>
<organism evidence="6 7">
    <name type="scientific">Streptomyces albospinus</name>
    <dbReference type="NCBI Taxonomy" id="285515"/>
    <lineage>
        <taxon>Bacteria</taxon>
        <taxon>Bacillati</taxon>
        <taxon>Actinomycetota</taxon>
        <taxon>Actinomycetes</taxon>
        <taxon>Kitasatosporales</taxon>
        <taxon>Streptomycetaceae</taxon>
        <taxon>Streptomyces</taxon>
    </lineage>
</organism>
<feature type="compositionally biased region" description="Pro residues" evidence="3">
    <location>
        <begin position="36"/>
        <end position="45"/>
    </location>
</feature>
<feature type="compositionally biased region" description="Acidic residues" evidence="3">
    <location>
        <begin position="86"/>
        <end position="95"/>
    </location>
</feature>
<evidence type="ECO:0000256" key="3">
    <source>
        <dbReference type="SAM" id="MobiDB-lite"/>
    </source>
</evidence>
<protein>
    <recommendedName>
        <fullName evidence="8">MDMPI N domain containing protein</fullName>
    </recommendedName>
</protein>
<dbReference type="RefSeq" id="WP_189307865.1">
    <property type="nucleotide sequence ID" value="NZ_BMRP01000054.1"/>
</dbReference>
<dbReference type="Pfam" id="PF13490">
    <property type="entry name" value="zf-HC2"/>
    <property type="match status" value="1"/>
</dbReference>
<evidence type="ECO:0008006" key="8">
    <source>
        <dbReference type="Google" id="ProtNLM"/>
    </source>
</evidence>
<sequence length="481" mass="51134">MTGPDDWDGREHPGGHGERPRIPSPRPAAEDHGPLPDAPPLPPAPFAELVGDATTGLPHGLPEPDPAPDPGTAREPDPAPPHDVDPEYESDDDPVTDDRDPRRHPPLPAPGGAPPHKVLKSLLGAWALAACSPEETAAVEEHLTDCAACAEEALRLRDAVGLLHPADSLDLDPLLRSRVLEGCLGRRPARIPVPEWATPYDAETAKLDALLRDMGEAEWRAPVRLRWFDGERPVERETTVGGVIGHLMAVDGLVATALGLPDPLGAAAPPDTPSPRRRTEAYWHTAGEETGPLAVHDPWREQSQALIRTASFAGSGAAELNVPYGKFSLALRDSFLDRAFECWVHAGDIAEAVDYPYEPPASGHLHLLVDLAARLLPVALADRRRAGLAAPPQGLVAAGTPGRTLHLEVEGNGGGHWYIALDSPAALGSPEFTVAHIALDSDEFCQLAAGHISPEETAVGQDGEREAIRDVLFATAALSRL</sequence>
<keyword evidence="7" id="KW-1185">Reference proteome</keyword>
<evidence type="ECO:0000256" key="1">
    <source>
        <dbReference type="ARBA" id="ARBA00023015"/>
    </source>
</evidence>
<dbReference type="Gene3D" id="1.20.120.450">
    <property type="entry name" value="dinb family like domain"/>
    <property type="match status" value="1"/>
</dbReference>
<evidence type="ECO:0000259" key="4">
    <source>
        <dbReference type="Pfam" id="PF11716"/>
    </source>
</evidence>